<dbReference type="Pfam" id="PF12874">
    <property type="entry name" value="zf-met"/>
    <property type="match status" value="1"/>
</dbReference>
<dbReference type="GO" id="GO:0008270">
    <property type="term" value="F:zinc ion binding"/>
    <property type="evidence" value="ECO:0007669"/>
    <property type="project" value="InterPro"/>
</dbReference>
<name>A0AAV7BHW1_ENGPU</name>
<dbReference type="Gene3D" id="3.30.160.60">
    <property type="entry name" value="Classic Zinc Finger"/>
    <property type="match status" value="1"/>
</dbReference>
<gene>
    <name evidence="2" type="ORF">GDO81_011903</name>
</gene>
<dbReference type="SMART" id="SM00451">
    <property type="entry name" value="ZnF_U1"/>
    <property type="match status" value="1"/>
</dbReference>
<proteinExistence type="predicted"/>
<organism evidence="2 3">
    <name type="scientific">Engystomops pustulosus</name>
    <name type="common">Tungara frog</name>
    <name type="synonym">Physalaemus pustulosus</name>
    <dbReference type="NCBI Taxonomy" id="76066"/>
    <lineage>
        <taxon>Eukaryota</taxon>
        <taxon>Metazoa</taxon>
        <taxon>Chordata</taxon>
        <taxon>Craniata</taxon>
        <taxon>Vertebrata</taxon>
        <taxon>Euteleostomi</taxon>
        <taxon>Amphibia</taxon>
        <taxon>Batrachia</taxon>
        <taxon>Anura</taxon>
        <taxon>Neobatrachia</taxon>
        <taxon>Hyloidea</taxon>
        <taxon>Leptodactylidae</taxon>
        <taxon>Leiuperinae</taxon>
        <taxon>Engystomops</taxon>
    </lineage>
</organism>
<dbReference type="GO" id="GO:0003676">
    <property type="term" value="F:nucleic acid binding"/>
    <property type="evidence" value="ECO:0007669"/>
    <property type="project" value="InterPro"/>
</dbReference>
<evidence type="ECO:0000313" key="3">
    <source>
        <dbReference type="Proteomes" id="UP000824782"/>
    </source>
</evidence>
<dbReference type="AlphaFoldDB" id="A0AAV7BHW1"/>
<evidence type="ECO:0000313" key="2">
    <source>
        <dbReference type="EMBL" id="KAG8572076.1"/>
    </source>
</evidence>
<feature type="domain" description="C2H2-type" evidence="1">
    <location>
        <begin position="30"/>
        <end position="53"/>
    </location>
</feature>
<sequence length="180" mass="20921">MDWYVAEFLKCVRYGEAVIPNAKKKKPTFCCPVCNVTVFSASTFESHLNGKKHRMKAPLSKSCEGTEYIQIYRHPYDRIVKKCELCGEELSDVATHLDSSSHILAFLKANYPNSFEYLQVKGLHTISDMVLKRVAVAEKELHEYEKLNDPELINRLLQQRHDHNGPSIFWEMQHYSEKEL</sequence>
<dbReference type="InterPro" id="IPR003604">
    <property type="entry name" value="Matrin/U1-like-C_Znf_C2H2"/>
</dbReference>
<dbReference type="InterPro" id="IPR013087">
    <property type="entry name" value="Znf_C2H2_type"/>
</dbReference>
<dbReference type="Proteomes" id="UP000824782">
    <property type="component" value="Unassembled WGS sequence"/>
</dbReference>
<reference evidence="2" key="1">
    <citation type="thesis" date="2020" institute="ProQuest LLC" country="789 East Eisenhower Parkway, Ann Arbor, MI, USA">
        <title>Comparative Genomics and Chromosome Evolution.</title>
        <authorList>
            <person name="Mudd A.B."/>
        </authorList>
    </citation>
    <scope>NUCLEOTIDE SEQUENCE</scope>
    <source>
        <strain evidence="2">237g6f4</strain>
        <tissue evidence="2">Blood</tissue>
    </source>
</reference>
<dbReference type="EMBL" id="WNYA01000005">
    <property type="protein sequence ID" value="KAG8572076.1"/>
    <property type="molecule type" value="Genomic_DNA"/>
</dbReference>
<comment type="caution">
    <text evidence="2">The sequence shown here is derived from an EMBL/GenBank/DDBJ whole genome shotgun (WGS) entry which is preliminary data.</text>
</comment>
<accession>A0AAV7BHW1</accession>
<dbReference type="InterPro" id="IPR036236">
    <property type="entry name" value="Znf_C2H2_sf"/>
</dbReference>
<protein>
    <recommendedName>
        <fullName evidence="1">C2H2-type domain-containing protein</fullName>
    </recommendedName>
</protein>
<dbReference type="SUPFAM" id="SSF57667">
    <property type="entry name" value="beta-beta-alpha zinc fingers"/>
    <property type="match status" value="1"/>
</dbReference>
<dbReference type="PROSITE" id="PS00028">
    <property type="entry name" value="ZINC_FINGER_C2H2_1"/>
    <property type="match status" value="1"/>
</dbReference>
<keyword evidence="3" id="KW-1185">Reference proteome</keyword>
<evidence type="ECO:0000259" key="1">
    <source>
        <dbReference type="PROSITE" id="PS00028"/>
    </source>
</evidence>